<dbReference type="Proteomes" id="UP000061603">
    <property type="component" value="Chromosome"/>
</dbReference>
<evidence type="ECO:0000256" key="9">
    <source>
        <dbReference type="ARBA" id="ARBA00023136"/>
    </source>
</evidence>
<evidence type="ECO:0000256" key="1">
    <source>
        <dbReference type="ARBA" id="ARBA00004383"/>
    </source>
</evidence>
<dbReference type="PANTHER" id="PTHR33446:SF2">
    <property type="entry name" value="PROTEIN TONB"/>
    <property type="match status" value="1"/>
</dbReference>
<dbReference type="EMBL" id="CP010554">
    <property type="protein sequence ID" value="AJP47658.1"/>
    <property type="molecule type" value="Genomic_DNA"/>
</dbReference>
<evidence type="ECO:0000256" key="2">
    <source>
        <dbReference type="ARBA" id="ARBA00006555"/>
    </source>
</evidence>
<dbReference type="GO" id="GO:0098797">
    <property type="term" value="C:plasma membrane protein complex"/>
    <property type="evidence" value="ECO:0007669"/>
    <property type="project" value="TreeGrafter"/>
</dbReference>
<keyword evidence="7" id="KW-0653">Protein transport</keyword>
<keyword evidence="13" id="KW-1185">Reference proteome</keyword>
<evidence type="ECO:0000259" key="11">
    <source>
        <dbReference type="PROSITE" id="PS52015"/>
    </source>
</evidence>
<keyword evidence="4" id="KW-1003">Cell membrane</keyword>
<dbReference type="PROSITE" id="PS52015">
    <property type="entry name" value="TONB_CTD"/>
    <property type="match status" value="1"/>
</dbReference>
<evidence type="ECO:0000256" key="4">
    <source>
        <dbReference type="ARBA" id="ARBA00022475"/>
    </source>
</evidence>
<sequence length="259" mass="27338">MIFDSREQRGLTPRQLRFALLCSLLLHGLLLSLGTSRPVSQGSAPSLIVRLRLAPAVMAPATPATATGQPRLPAHSLTRPRLPPVVLSTVSPARPEKPPFKVPASQSPDRALSVTDDALPARQSAGLAEPATAVITPSLPVAAVDDQREDQTARPPAAGLSADGLRRYRLGLATQSRRFKRYPAQALAAGWAGTAEIFLAVDSEGRATVVLNKSSGHDVLDRAAQIMIEAGAQRTPVPDALHGKAFSVILPVVFDINDG</sequence>
<keyword evidence="5" id="KW-0997">Cell inner membrane</keyword>
<reference evidence="12 13" key="1">
    <citation type="journal article" date="2015" name="Genome Announc.">
        <title>Complete Genome Sequence of a Novel Bacterium within the Family Rhodocyclaceae That Degrades Polycyclic Aromatic Hydrocarbons.</title>
        <authorList>
            <person name="Singleton D.R."/>
            <person name="Dickey A.N."/>
            <person name="Scholl E.H."/>
            <person name="Wright F.A."/>
            <person name="Aitken M.D."/>
        </authorList>
    </citation>
    <scope>NUCLEOTIDE SEQUENCE [LARGE SCALE GENOMIC DNA]</scope>
    <source>
        <strain evidence="13">PG1-Ca6</strain>
    </source>
</reference>
<evidence type="ECO:0000256" key="7">
    <source>
        <dbReference type="ARBA" id="ARBA00022927"/>
    </source>
</evidence>
<dbReference type="InterPro" id="IPR006260">
    <property type="entry name" value="TonB/TolA_C"/>
</dbReference>
<dbReference type="AlphaFoldDB" id="A0A0C5J7I8"/>
<dbReference type="InterPro" id="IPR051045">
    <property type="entry name" value="TonB-dependent_transducer"/>
</dbReference>
<accession>A0A0C5J7I8</accession>
<dbReference type="Gene3D" id="3.30.1150.10">
    <property type="match status" value="1"/>
</dbReference>
<dbReference type="SUPFAM" id="SSF74653">
    <property type="entry name" value="TolA/TonB C-terminal domain"/>
    <property type="match status" value="1"/>
</dbReference>
<comment type="similarity">
    <text evidence="2">Belongs to the TonB family.</text>
</comment>
<dbReference type="GO" id="GO:0055085">
    <property type="term" value="P:transmembrane transport"/>
    <property type="evidence" value="ECO:0007669"/>
    <property type="project" value="InterPro"/>
</dbReference>
<keyword evidence="6" id="KW-0812">Transmembrane</keyword>
<protein>
    <recommendedName>
        <fullName evidence="11">TonB C-terminal domain-containing protein</fullName>
    </recommendedName>
</protein>
<dbReference type="NCBIfam" id="TIGR01352">
    <property type="entry name" value="tonB_Cterm"/>
    <property type="match status" value="1"/>
</dbReference>
<feature type="region of interest" description="Disordered" evidence="10">
    <location>
        <begin position="89"/>
        <end position="110"/>
    </location>
</feature>
<evidence type="ECO:0000256" key="10">
    <source>
        <dbReference type="SAM" id="MobiDB-lite"/>
    </source>
</evidence>
<feature type="domain" description="TonB C-terminal" evidence="11">
    <location>
        <begin position="167"/>
        <end position="259"/>
    </location>
</feature>
<evidence type="ECO:0000313" key="13">
    <source>
        <dbReference type="Proteomes" id="UP000061603"/>
    </source>
</evidence>
<dbReference type="PANTHER" id="PTHR33446">
    <property type="entry name" value="PROTEIN TONB-RELATED"/>
    <property type="match status" value="1"/>
</dbReference>
<dbReference type="STRING" id="1565605.PG1C_02655"/>
<dbReference type="RefSeq" id="WP_202635905.1">
    <property type="nucleotide sequence ID" value="NZ_CP010554.1"/>
</dbReference>
<name>A0A0C5J7I8_9PROT</name>
<evidence type="ECO:0000313" key="12">
    <source>
        <dbReference type="EMBL" id="AJP47658.1"/>
    </source>
</evidence>
<evidence type="ECO:0000256" key="8">
    <source>
        <dbReference type="ARBA" id="ARBA00022989"/>
    </source>
</evidence>
<dbReference type="InterPro" id="IPR037682">
    <property type="entry name" value="TonB_C"/>
</dbReference>
<keyword evidence="9" id="KW-0472">Membrane</keyword>
<dbReference type="KEGG" id="rbu:PG1C_02655"/>
<dbReference type="GO" id="GO:0015031">
    <property type="term" value="P:protein transport"/>
    <property type="evidence" value="ECO:0007669"/>
    <property type="project" value="UniProtKB-KW"/>
</dbReference>
<evidence type="ECO:0000256" key="3">
    <source>
        <dbReference type="ARBA" id="ARBA00022448"/>
    </source>
</evidence>
<organism evidence="12 13">
    <name type="scientific">Rugosibacter aromaticivorans</name>
    <dbReference type="NCBI Taxonomy" id="1565605"/>
    <lineage>
        <taxon>Bacteria</taxon>
        <taxon>Pseudomonadati</taxon>
        <taxon>Pseudomonadota</taxon>
        <taxon>Betaproteobacteria</taxon>
        <taxon>Nitrosomonadales</taxon>
        <taxon>Sterolibacteriaceae</taxon>
        <taxon>Rugosibacter</taxon>
    </lineage>
</organism>
<comment type="subcellular location">
    <subcellularLocation>
        <location evidence="1">Cell inner membrane</location>
        <topology evidence="1">Single-pass membrane protein</topology>
        <orientation evidence="1">Periplasmic side</orientation>
    </subcellularLocation>
</comment>
<proteinExistence type="inferred from homology"/>
<evidence type="ECO:0000256" key="5">
    <source>
        <dbReference type="ARBA" id="ARBA00022519"/>
    </source>
</evidence>
<keyword evidence="3" id="KW-0813">Transport</keyword>
<evidence type="ECO:0000256" key="6">
    <source>
        <dbReference type="ARBA" id="ARBA00022692"/>
    </source>
</evidence>
<dbReference type="GO" id="GO:0031992">
    <property type="term" value="F:energy transducer activity"/>
    <property type="evidence" value="ECO:0007669"/>
    <property type="project" value="TreeGrafter"/>
</dbReference>
<keyword evidence="8" id="KW-1133">Transmembrane helix</keyword>
<dbReference type="Pfam" id="PF03544">
    <property type="entry name" value="TonB_C"/>
    <property type="match status" value="1"/>
</dbReference>
<dbReference type="HOGENOM" id="CLU_1124067_0_0_4"/>
<gene>
    <name evidence="12" type="ORF">PG1C_02655</name>
</gene>